<dbReference type="AlphaFoldDB" id="A0AAV4WEG3"/>
<name>A0AAV4WEG3_9ARAC</name>
<sequence>MEDYSWPRARRKARGKKIKATTKKNVDETQTQLSFESESQLWHLNHFEMIQDLPDSPMRLPGDGYNGSGRRIDEDAAGGDGIFLAQSPKEGAKN</sequence>
<feature type="compositionally biased region" description="Basic residues" evidence="1">
    <location>
        <begin position="8"/>
        <end position="22"/>
    </location>
</feature>
<organism evidence="2 3">
    <name type="scientific">Caerostris darwini</name>
    <dbReference type="NCBI Taxonomy" id="1538125"/>
    <lineage>
        <taxon>Eukaryota</taxon>
        <taxon>Metazoa</taxon>
        <taxon>Ecdysozoa</taxon>
        <taxon>Arthropoda</taxon>
        <taxon>Chelicerata</taxon>
        <taxon>Arachnida</taxon>
        <taxon>Araneae</taxon>
        <taxon>Araneomorphae</taxon>
        <taxon>Entelegynae</taxon>
        <taxon>Araneoidea</taxon>
        <taxon>Araneidae</taxon>
        <taxon>Caerostris</taxon>
    </lineage>
</organism>
<keyword evidence="3" id="KW-1185">Reference proteome</keyword>
<proteinExistence type="predicted"/>
<dbReference type="Proteomes" id="UP001054837">
    <property type="component" value="Unassembled WGS sequence"/>
</dbReference>
<reference evidence="2 3" key="1">
    <citation type="submission" date="2021-06" db="EMBL/GenBank/DDBJ databases">
        <title>Caerostris darwini draft genome.</title>
        <authorList>
            <person name="Kono N."/>
            <person name="Arakawa K."/>
        </authorList>
    </citation>
    <scope>NUCLEOTIDE SEQUENCE [LARGE SCALE GENOMIC DNA]</scope>
</reference>
<comment type="caution">
    <text evidence="2">The sequence shown here is derived from an EMBL/GenBank/DDBJ whole genome shotgun (WGS) entry which is preliminary data.</text>
</comment>
<dbReference type="EMBL" id="BPLQ01014581">
    <property type="protein sequence ID" value="GIY81177.1"/>
    <property type="molecule type" value="Genomic_DNA"/>
</dbReference>
<protein>
    <submittedName>
        <fullName evidence="2">Uncharacterized protein</fullName>
    </submittedName>
</protein>
<evidence type="ECO:0000256" key="1">
    <source>
        <dbReference type="SAM" id="MobiDB-lite"/>
    </source>
</evidence>
<evidence type="ECO:0000313" key="3">
    <source>
        <dbReference type="Proteomes" id="UP001054837"/>
    </source>
</evidence>
<gene>
    <name evidence="2" type="ORF">CDAR_548181</name>
</gene>
<accession>A0AAV4WEG3</accession>
<evidence type="ECO:0000313" key="2">
    <source>
        <dbReference type="EMBL" id="GIY81177.1"/>
    </source>
</evidence>
<feature type="region of interest" description="Disordered" evidence="1">
    <location>
        <begin position="1"/>
        <end position="32"/>
    </location>
</feature>
<feature type="region of interest" description="Disordered" evidence="1">
    <location>
        <begin position="53"/>
        <end position="94"/>
    </location>
</feature>